<sequence>MDTKNFTYKTTGVCSGEINISLKGNTIKCIEFVGGCEGNASGISSLLVGMDIAAVIERLKGIGCSGRPTSCPDQLSIALEEFNNAMD</sequence>
<keyword evidence="8" id="KW-1185">Reference proteome</keyword>
<evidence type="ECO:0000256" key="1">
    <source>
        <dbReference type="ARBA" id="ARBA00007405"/>
    </source>
</evidence>
<dbReference type="GO" id="GO:0000166">
    <property type="term" value="F:nucleotide binding"/>
    <property type="evidence" value="ECO:0007669"/>
    <property type="project" value="UniProtKB-KW"/>
</dbReference>
<evidence type="ECO:0000313" key="8">
    <source>
        <dbReference type="Proteomes" id="UP000184251"/>
    </source>
</evidence>
<dbReference type="EMBL" id="FQTU01000001">
    <property type="protein sequence ID" value="SHE29850.1"/>
    <property type="molecule type" value="Genomic_DNA"/>
</dbReference>
<evidence type="ECO:0000259" key="6">
    <source>
        <dbReference type="Pfam" id="PF12637"/>
    </source>
</evidence>
<protein>
    <recommendedName>
        <fullName evidence="2">ribonucleoside-diphosphate reductase</fullName>
        <ecNumber evidence="2">1.17.4.1</ecNumber>
    </recommendedName>
</protein>
<dbReference type="EC" id="1.17.4.1" evidence="2"/>
<comment type="similarity">
    <text evidence="1">Belongs to the ribonucleoside diphosphate reductase class-2 family.</text>
</comment>
<reference evidence="7 8" key="1">
    <citation type="submission" date="2016-11" db="EMBL/GenBank/DDBJ databases">
        <authorList>
            <person name="Jaros S."/>
            <person name="Januszkiewicz K."/>
            <person name="Wedrychowicz H."/>
        </authorList>
    </citation>
    <scope>NUCLEOTIDE SEQUENCE [LARGE SCALE GENOMIC DNA]</scope>
    <source>
        <strain evidence="7 8">DSM 14828</strain>
    </source>
</reference>
<evidence type="ECO:0000313" key="7">
    <source>
        <dbReference type="EMBL" id="SHE29850.1"/>
    </source>
</evidence>
<accession>A0A1M4SCC7</accession>
<dbReference type="Proteomes" id="UP000184251">
    <property type="component" value="Unassembled WGS sequence"/>
</dbReference>
<dbReference type="InterPro" id="IPR023806">
    <property type="entry name" value="CHP03905"/>
</dbReference>
<dbReference type="NCBIfam" id="TIGR03905">
    <property type="entry name" value="TIGR03905_4_Cys"/>
    <property type="match status" value="1"/>
</dbReference>
<keyword evidence="3" id="KW-0237">DNA synthesis</keyword>
<dbReference type="OrthoDB" id="9801525at2"/>
<dbReference type="AlphaFoldDB" id="A0A1M4SCC7"/>
<dbReference type="GO" id="GO:0004748">
    <property type="term" value="F:ribonucleoside-diphosphate reductase activity, thioredoxin disulfide as acceptor"/>
    <property type="evidence" value="ECO:0007669"/>
    <property type="project" value="UniProtKB-EC"/>
</dbReference>
<evidence type="ECO:0000256" key="3">
    <source>
        <dbReference type="ARBA" id="ARBA00022634"/>
    </source>
</evidence>
<dbReference type="InterPro" id="IPR024434">
    <property type="entry name" value="TSCPD_dom"/>
</dbReference>
<dbReference type="STRING" id="1120975.SAMN02746064_00206"/>
<feature type="domain" description="TSCPD" evidence="6">
    <location>
        <begin position="7"/>
        <end position="82"/>
    </location>
</feature>
<name>A0A1M4SCC7_9FIRM</name>
<gene>
    <name evidence="7" type="ORF">SAMN02746064_00206</name>
</gene>
<keyword evidence="4" id="KW-0547">Nucleotide-binding</keyword>
<comment type="catalytic activity">
    <reaction evidence="5">
        <text>a 2'-deoxyribonucleoside 5'-diphosphate + [thioredoxin]-disulfide + H2O = a ribonucleoside 5'-diphosphate + [thioredoxin]-dithiol</text>
        <dbReference type="Rhea" id="RHEA:23252"/>
        <dbReference type="Rhea" id="RHEA-COMP:10698"/>
        <dbReference type="Rhea" id="RHEA-COMP:10700"/>
        <dbReference type="ChEBI" id="CHEBI:15377"/>
        <dbReference type="ChEBI" id="CHEBI:29950"/>
        <dbReference type="ChEBI" id="CHEBI:50058"/>
        <dbReference type="ChEBI" id="CHEBI:57930"/>
        <dbReference type="ChEBI" id="CHEBI:73316"/>
        <dbReference type="EC" id="1.17.4.1"/>
    </reaction>
</comment>
<evidence type="ECO:0000256" key="4">
    <source>
        <dbReference type="ARBA" id="ARBA00022741"/>
    </source>
</evidence>
<evidence type="ECO:0000256" key="5">
    <source>
        <dbReference type="ARBA" id="ARBA00047754"/>
    </source>
</evidence>
<dbReference type="GO" id="GO:0071897">
    <property type="term" value="P:DNA biosynthetic process"/>
    <property type="evidence" value="ECO:0007669"/>
    <property type="project" value="UniProtKB-KW"/>
</dbReference>
<dbReference type="Pfam" id="PF12637">
    <property type="entry name" value="TSCPD"/>
    <property type="match status" value="1"/>
</dbReference>
<dbReference type="RefSeq" id="WP_073269202.1">
    <property type="nucleotide sequence ID" value="NZ_FQTU01000001.1"/>
</dbReference>
<proteinExistence type="inferred from homology"/>
<evidence type="ECO:0000256" key="2">
    <source>
        <dbReference type="ARBA" id="ARBA00012274"/>
    </source>
</evidence>
<organism evidence="7 8">
    <name type="scientific">Alkalibacter saccharofermentans DSM 14828</name>
    <dbReference type="NCBI Taxonomy" id="1120975"/>
    <lineage>
        <taxon>Bacteria</taxon>
        <taxon>Bacillati</taxon>
        <taxon>Bacillota</taxon>
        <taxon>Clostridia</taxon>
        <taxon>Eubacteriales</taxon>
        <taxon>Eubacteriaceae</taxon>
        <taxon>Alkalibacter</taxon>
    </lineage>
</organism>